<dbReference type="EMBL" id="CP000477">
    <property type="protein sequence ID" value="ABK14996.1"/>
    <property type="molecule type" value="Genomic_DNA"/>
</dbReference>
<dbReference type="HOGENOM" id="CLU_051479_3_0_2"/>
<dbReference type="SUPFAM" id="SSF55469">
    <property type="entry name" value="FMN-dependent nitroreductase-like"/>
    <property type="match status" value="2"/>
</dbReference>
<dbReference type="GeneID" id="4462304"/>
<dbReference type="GO" id="GO:0016491">
    <property type="term" value="F:oxidoreductase activity"/>
    <property type="evidence" value="ECO:0007669"/>
    <property type="project" value="InterPro"/>
</dbReference>
<evidence type="ECO:0008006" key="3">
    <source>
        <dbReference type="Google" id="ProtNLM"/>
    </source>
</evidence>
<evidence type="ECO:0000313" key="1">
    <source>
        <dbReference type="EMBL" id="ABK14996.1"/>
    </source>
</evidence>
<dbReference type="AlphaFoldDB" id="A0B8H2"/>
<dbReference type="Gene3D" id="3.40.109.10">
    <property type="entry name" value="NADH Oxidase"/>
    <property type="match status" value="1"/>
</dbReference>
<keyword evidence="2" id="KW-1185">Reference proteome</keyword>
<evidence type="ECO:0000313" key="2">
    <source>
        <dbReference type="Proteomes" id="UP000000674"/>
    </source>
</evidence>
<dbReference type="Proteomes" id="UP000000674">
    <property type="component" value="Chromosome"/>
</dbReference>
<dbReference type="InterPro" id="IPR000415">
    <property type="entry name" value="Nitroreductase-like"/>
</dbReference>
<dbReference type="STRING" id="349307.Mthe_1217"/>
<organism evidence="1 2">
    <name type="scientific">Methanothrix thermoacetophila (strain DSM 6194 / JCM 14653 / NBRC 101360 / PT)</name>
    <name type="common">Methanosaeta thermophila</name>
    <dbReference type="NCBI Taxonomy" id="349307"/>
    <lineage>
        <taxon>Archaea</taxon>
        <taxon>Methanobacteriati</taxon>
        <taxon>Methanobacteriota</taxon>
        <taxon>Stenosarchaea group</taxon>
        <taxon>Methanomicrobia</taxon>
        <taxon>Methanotrichales</taxon>
        <taxon>Methanotrichaceae</taxon>
        <taxon>Methanothrix</taxon>
    </lineage>
</organism>
<reference evidence="1 2" key="1">
    <citation type="submission" date="2006-10" db="EMBL/GenBank/DDBJ databases">
        <title>Complete sequence of Methanosaeta thermophila PT.</title>
        <authorList>
            <consortium name="US DOE Joint Genome Institute"/>
            <person name="Copeland A."/>
            <person name="Lucas S."/>
            <person name="Lapidus A."/>
            <person name="Barry K."/>
            <person name="Detter J.C."/>
            <person name="Glavina del Rio T."/>
            <person name="Hammon N."/>
            <person name="Israni S."/>
            <person name="Pitluck S."/>
            <person name="Chain P."/>
            <person name="Malfatti S."/>
            <person name="Shin M."/>
            <person name="Vergez L."/>
            <person name="Schmutz J."/>
            <person name="Larimer F."/>
            <person name="Land M."/>
            <person name="Hauser L."/>
            <person name="Kyrpides N."/>
            <person name="Kim E."/>
            <person name="Smith K.S."/>
            <person name="Ingram-Smith C."/>
            <person name="Richardson P."/>
        </authorList>
    </citation>
    <scope>NUCLEOTIDE SEQUENCE [LARGE SCALE GENOMIC DNA]</scope>
    <source>
        <strain evidence="2">DSM 6194 / JCM 14653 / NBRC 101360 / PT</strain>
    </source>
</reference>
<name>A0B8H2_METTP</name>
<sequence length="339" mass="38847">MMKNLAAWDVREEDFPSRGSMYDKLKFVLRYAVLAPSGPNTQPWKFSIKDSSISVIFDRSRTLPAVDPTHRTAYMSLGCAVANMLIAAEHFNLGYSVECFPDGIDADRIAVIGFSEGIAERRFPDLFRQITERHTNRSRFEEREIEPEKLQRMKELVENDGFRLDIMTDPDGKNRMAEILARAHKIQLGNKEFRRELASWIRPNTSDAYDGLPGYAFGYSDFESYLGKFIFGAFDTSWSRARKESALMRESPAAAVLSSDSEDKLTWVRLGVTFEKLFLLATEMDVRFDLFSQPVAIDELRGEMAEFLGVRYPQLLIRMGYAPPTRHTPRRPVELVLVE</sequence>
<protein>
    <recommendedName>
        <fullName evidence="3">Nitroreductase</fullName>
    </recommendedName>
</protein>
<dbReference type="NCBIfam" id="NF047509">
    <property type="entry name" value="Rv3131_FMN_oxido"/>
    <property type="match status" value="1"/>
</dbReference>
<gene>
    <name evidence="1" type="ordered locus">Mthe_1217</name>
</gene>
<proteinExistence type="predicted"/>
<dbReference type="OrthoDB" id="287850at2157"/>
<accession>A0B8H2</accession>
<dbReference type="RefSeq" id="WP_011696388.1">
    <property type="nucleotide sequence ID" value="NC_008553.1"/>
</dbReference>
<dbReference type="KEGG" id="mtp:Mthe_1217"/>
<dbReference type="Gene3D" id="3.40.109.30">
    <property type="entry name" value="putative nitroreductase (tm1586), domain 2"/>
    <property type="match status" value="1"/>
</dbReference>